<gene>
    <name evidence="3" type="ORF">IPOD504_LOCUS9448</name>
</gene>
<evidence type="ECO:0000313" key="4">
    <source>
        <dbReference type="Proteomes" id="UP000837857"/>
    </source>
</evidence>
<feature type="non-terminal residue" evidence="3">
    <location>
        <position position="1147"/>
    </location>
</feature>
<feature type="region of interest" description="Disordered" evidence="1">
    <location>
        <begin position="973"/>
        <end position="997"/>
    </location>
</feature>
<dbReference type="Pfam" id="PF15296">
    <property type="entry name" value="Codanin-1_C"/>
    <property type="match status" value="1"/>
</dbReference>
<evidence type="ECO:0000259" key="2">
    <source>
        <dbReference type="Pfam" id="PF15296"/>
    </source>
</evidence>
<proteinExistence type="predicted"/>
<keyword evidence="4" id="KW-1185">Reference proteome</keyword>
<protein>
    <recommendedName>
        <fullName evidence="2">Codanin-1 C-terminal domain-containing protein</fullName>
    </recommendedName>
</protein>
<evidence type="ECO:0000313" key="3">
    <source>
        <dbReference type="EMBL" id="CAH2056194.1"/>
    </source>
</evidence>
<feature type="region of interest" description="Disordered" evidence="1">
    <location>
        <begin position="24"/>
        <end position="50"/>
    </location>
</feature>
<dbReference type="EMBL" id="OW152835">
    <property type="protein sequence ID" value="CAH2056194.1"/>
    <property type="molecule type" value="Genomic_DNA"/>
</dbReference>
<reference evidence="3" key="1">
    <citation type="submission" date="2022-03" db="EMBL/GenBank/DDBJ databases">
        <authorList>
            <person name="Martin H S."/>
        </authorList>
    </citation>
    <scope>NUCLEOTIDE SEQUENCE</scope>
</reference>
<accession>A0ABN8IEV8</accession>
<feature type="domain" description="Codanin-1 C-terminal" evidence="2">
    <location>
        <begin position="627"/>
        <end position="735"/>
    </location>
</feature>
<evidence type="ECO:0000256" key="1">
    <source>
        <dbReference type="SAM" id="MobiDB-lite"/>
    </source>
</evidence>
<dbReference type="PANTHER" id="PTHR28678">
    <property type="entry name" value="CODANIN-1"/>
    <property type="match status" value="1"/>
</dbReference>
<dbReference type="InterPro" id="IPR028171">
    <property type="entry name" value="Codanin-1_C"/>
</dbReference>
<dbReference type="PANTHER" id="PTHR28678:SF1">
    <property type="entry name" value="CODANIN-1"/>
    <property type="match status" value="1"/>
</dbReference>
<name>A0ABN8IEV8_9NEOP</name>
<organism evidence="3 4">
    <name type="scientific">Iphiclides podalirius</name>
    <name type="common">scarce swallowtail</name>
    <dbReference type="NCBI Taxonomy" id="110791"/>
    <lineage>
        <taxon>Eukaryota</taxon>
        <taxon>Metazoa</taxon>
        <taxon>Ecdysozoa</taxon>
        <taxon>Arthropoda</taxon>
        <taxon>Hexapoda</taxon>
        <taxon>Insecta</taxon>
        <taxon>Pterygota</taxon>
        <taxon>Neoptera</taxon>
        <taxon>Endopterygota</taxon>
        <taxon>Lepidoptera</taxon>
        <taxon>Glossata</taxon>
        <taxon>Ditrysia</taxon>
        <taxon>Papilionoidea</taxon>
        <taxon>Papilionidae</taxon>
        <taxon>Papilioninae</taxon>
        <taxon>Iphiclides</taxon>
    </lineage>
</organism>
<dbReference type="Proteomes" id="UP000837857">
    <property type="component" value="Chromosome 23"/>
</dbReference>
<sequence length="1147" mass="128967">TSEDNDVETKVDLDLSNSEMFPEIGARKSSSLRSERRRIKPTNLDKSANQKSFSLSSFHTESFQQQSPLALEENVAFKHQRIQPKELSNSYETERNILKQERHKLMEKFNILNTSTSPKLDSTPQIKVTRQKTTELKQTYIAADINRVTFKEQIEVLVEIYDAMLKNNLILSLNTELYFLISILLSEQYEDDSKVDSRVDENKISDGLLKSIHNSTYFAVKSLWCERTILEVILDKNSLKILGENKRVRSFYPDLAKFLLNAYGLKVEAEINHDKSKLAPEATGSNGVICFNLETDNADNFPSVLSFQNFKKQRDMFYEILRWYQDTQTTGGSRTSFKARIKTLISSGPTAANHAHLAALFTAHMLAECLSSNGQESKLSKLHRRLTCPNAPESHRLPHFTDKEMFYKEFITYAENECFRVHLRDALASDIVALDSASIATESSNGSDISREFLQLSKKLCLLSKFLGYLTSLPYSQVPTDFVSKAAAALGSTRVQKEMTFAVPKEKVLESNIALRNYSQPCIDLRGILASSEECGRLCITVPWLVHYLSMLDYATLRLRYYQHLLRMLFGVYSTRLKLSPLSLLKRNTVIYLKSSLGWLFDLPHFPREFLRDAAPSCPVVGDSTVDYHELLDEASLLELCPFLRDVNALLLTCRPPQERREAGSFRHITPVSLGGSEERVRNKERELQARLEEEFLKTQPSSTRRVLELVMERVTSGAVKELAAQMLCDFRKRTREGASQLVIARNAEDNDTLLKAVEGLYSKQLQRLRTEALEAGTASIRRRAGAALAALLPAAPPPLLALAVKGCVNRLNKWLNDNWNTTAVLCKDIEEEMKTLIALGEAATVHPQSPVDLAAMMLPDDKFEAVHVSAAAAVINLKEHICLLLEGETVGDASELLARCAVACSPSNLFGRPPTQRAILQLSVDYCIVFVSRMPEQVDDAFLGRLHAVWAVCCPERRRGAPAEVLLPERRAGLSPRPRPYDDERAPTPASDEEPCSPPGAFAAVDPTTVVVVVDGAPAFDANVSTEQKNEGQDDRSPLLEFFERILCPRNVVLLSESKCRASVVWEALATVLVFLLRNDYLTEDSLTEQCLAVYRQDWPQNILESLSTCMKSVSSRWARSSTGKFTLFLDFLAEYCGDMDYEPLD</sequence>
<feature type="non-terminal residue" evidence="3">
    <location>
        <position position="1"/>
    </location>
</feature>
<dbReference type="InterPro" id="IPR040031">
    <property type="entry name" value="Codanin-1"/>
</dbReference>